<dbReference type="EMBL" id="JAZDWU010000011">
    <property type="protein sequence ID" value="KAK9986324.1"/>
    <property type="molecule type" value="Genomic_DNA"/>
</dbReference>
<dbReference type="AlphaFoldDB" id="A0AAW2BN53"/>
<sequence length="189" mass="20359">MKENSSDEVTVAGIVVDDGGNDGWSFRKDCTDLVRRISLLTHLLEEIREFRARPVDDAASAATATSDDVDVESSWLSDLVGALRAAKRLLSLAGNFHSKSTFLSSSSDHPICSSPLLFLRSPSFTLKSLITHNLNQRYGGLNDQAAVLTDQGTLASFEDSATDLNISTDQAVVWVKKMVGNTDQAAGLV</sequence>
<keyword evidence="3" id="KW-1185">Reference proteome</keyword>
<dbReference type="Proteomes" id="UP001459277">
    <property type="component" value="Unassembled WGS sequence"/>
</dbReference>
<dbReference type="InterPro" id="IPR057623">
    <property type="entry name" value="PUB12-19-like_N"/>
</dbReference>
<gene>
    <name evidence="2" type="ORF">SO802_031275</name>
</gene>
<organism evidence="2 3">
    <name type="scientific">Lithocarpus litseifolius</name>
    <dbReference type="NCBI Taxonomy" id="425828"/>
    <lineage>
        <taxon>Eukaryota</taxon>
        <taxon>Viridiplantae</taxon>
        <taxon>Streptophyta</taxon>
        <taxon>Embryophyta</taxon>
        <taxon>Tracheophyta</taxon>
        <taxon>Spermatophyta</taxon>
        <taxon>Magnoliopsida</taxon>
        <taxon>eudicotyledons</taxon>
        <taxon>Gunneridae</taxon>
        <taxon>Pentapetalae</taxon>
        <taxon>rosids</taxon>
        <taxon>fabids</taxon>
        <taxon>Fagales</taxon>
        <taxon>Fagaceae</taxon>
        <taxon>Lithocarpus</taxon>
    </lineage>
</organism>
<evidence type="ECO:0000313" key="3">
    <source>
        <dbReference type="Proteomes" id="UP001459277"/>
    </source>
</evidence>
<feature type="domain" description="PUB 12/19-like N-terminal" evidence="1">
    <location>
        <begin position="27"/>
        <end position="102"/>
    </location>
</feature>
<name>A0AAW2BN53_9ROSI</name>
<proteinExistence type="predicted"/>
<protein>
    <recommendedName>
        <fullName evidence="1">PUB 12/19-like N-terminal domain-containing protein</fullName>
    </recommendedName>
</protein>
<reference evidence="2 3" key="1">
    <citation type="submission" date="2024-01" db="EMBL/GenBank/DDBJ databases">
        <title>A telomere-to-telomere, gap-free genome of sweet tea (Lithocarpus litseifolius).</title>
        <authorList>
            <person name="Zhou J."/>
        </authorList>
    </citation>
    <scope>NUCLEOTIDE SEQUENCE [LARGE SCALE GENOMIC DNA]</scope>
    <source>
        <strain evidence="2">Zhou-2022a</strain>
        <tissue evidence="2">Leaf</tissue>
    </source>
</reference>
<dbReference type="Pfam" id="PF25368">
    <property type="entry name" value="PUB10_N"/>
    <property type="match status" value="1"/>
</dbReference>
<comment type="caution">
    <text evidence="2">The sequence shown here is derived from an EMBL/GenBank/DDBJ whole genome shotgun (WGS) entry which is preliminary data.</text>
</comment>
<evidence type="ECO:0000259" key="1">
    <source>
        <dbReference type="Pfam" id="PF25368"/>
    </source>
</evidence>
<accession>A0AAW2BN53</accession>
<evidence type="ECO:0000313" key="2">
    <source>
        <dbReference type="EMBL" id="KAK9986324.1"/>
    </source>
</evidence>